<sequence length="126" mass="14190">MKRLVLFLAILPVLASCKKDSDKQLYDRVSGEGLVGNWQLFEEGSSPGAGYYITKIPANPAQMLWFRENGTWESNIRNKSSSGQYLYTDSTLSFQNGTVRYKISGDTLTIHPPCYEGCHSAYVRVR</sequence>
<dbReference type="PROSITE" id="PS51257">
    <property type="entry name" value="PROKAR_LIPOPROTEIN"/>
    <property type="match status" value="1"/>
</dbReference>
<evidence type="ECO:0000313" key="2">
    <source>
        <dbReference type="Proteomes" id="UP000198901"/>
    </source>
</evidence>
<dbReference type="RefSeq" id="WP_143011148.1">
    <property type="nucleotide sequence ID" value="NZ_FNGS01000006.1"/>
</dbReference>
<dbReference type="Proteomes" id="UP000198901">
    <property type="component" value="Unassembled WGS sequence"/>
</dbReference>
<reference evidence="1 2" key="1">
    <citation type="submission" date="2016-10" db="EMBL/GenBank/DDBJ databases">
        <authorList>
            <person name="de Groot N.N."/>
        </authorList>
    </citation>
    <scope>NUCLEOTIDE SEQUENCE [LARGE SCALE GENOMIC DNA]</scope>
    <source>
        <strain evidence="1 2">DSM 21668</strain>
    </source>
</reference>
<organism evidence="1 2">
    <name type="scientific">Siphonobacter aquaeclarae</name>
    <dbReference type="NCBI Taxonomy" id="563176"/>
    <lineage>
        <taxon>Bacteria</taxon>
        <taxon>Pseudomonadati</taxon>
        <taxon>Bacteroidota</taxon>
        <taxon>Cytophagia</taxon>
        <taxon>Cytophagales</taxon>
        <taxon>Cytophagaceae</taxon>
        <taxon>Siphonobacter</taxon>
    </lineage>
</organism>
<accession>A0A1G9THB0</accession>
<gene>
    <name evidence="1" type="ORF">SAMN04488090_3562</name>
</gene>
<dbReference type="OrthoDB" id="955522at2"/>
<name>A0A1G9THB0_9BACT</name>
<evidence type="ECO:0000313" key="1">
    <source>
        <dbReference type="EMBL" id="SDM47097.1"/>
    </source>
</evidence>
<dbReference type="EMBL" id="FNGS01000006">
    <property type="protein sequence ID" value="SDM47097.1"/>
    <property type="molecule type" value="Genomic_DNA"/>
</dbReference>
<evidence type="ECO:0008006" key="3">
    <source>
        <dbReference type="Google" id="ProtNLM"/>
    </source>
</evidence>
<keyword evidence="2" id="KW-1185">Reference proteome</keyword>
<proteinExistence type="predicted"/>
<dbReference type="AlphaFoldDB" id="A0A1G9THB0"/>
<protein>
    <recommendedName>
        <fullName evidence="3">Lipocalin-like domain-containing protein</fullName>
    </recommendedName>
</protein>